<proteinExistence type="predicted"/>
<name>A0A1H9VR01_9SPHI</name>
<evidence type="ECO:0008006" key="3">
    <source>
        <dbReference type="Google" id="ProtNLM"/>
    </source>
</evidence>
<gene>
    <name evidence="1" type="ORF">SAMN04488023_1474</name>
</gene>
<dbReference type="Proteomes" id="UP000199572">
    <property type="component" value="Unassembled WGS sequence"/>
</dbReference>
<evidence type="ECO:0000313" key="1">
    <source>
        <dbReference type="EMBL" id="SES23787.1"/>
    </source>
</evidence>
<dbReference type="OrthoDB" id="773250at2"/>
<dbReference type="AlphaFoldDB" id="A0A1H9VR01"/>
<dbReference type="EMBL" id="FOGG01000047">
    <property type="protein sequence ID" value="SES23787.1"/>
    <property type="molecule type" value="Genomic_DNA"/>
</dbReference>
<evidence type="ECO:0000313" key="2">
    <source>
        <dbReference type="Proteomes" id="UP000199572"/>
    </source>
</evidence>
<protein>
    <recommendedName>
        <fullName evidence="3">Cold shock protein, CspA family</fullName>
    </recommendedName>
</protein>
<dbReference type="STRING" id="390241.SAMN04488023_1474"/>
<organism evidence="1 2">
    <name type="scientific">Pedobacter rhizosphaerae</name>
    <dbReference type="NCBI Taxonomy" id="390241"/>
    <lineage>
        <taxon>Bacteria</taxon>
        <taxon>Pseudomonadati</taxon>
        <taxon>Bacteroidota</taxon>
        <taxon>Sphingobacteriia</taxon>
        <taxon>Sphingobacteriales</taxon>
        <taxon>Sphingobacteriaceae</taxon>
        <taxon>Pedobacter</taxon>
    </lineage>
</organism>
<keyword evidence="2" id="KW-1185">Reference proteome</keyword>
<dbReference type="RefSeq" id="WP_090889072.1">
    <property type="nucleotide sequence ID" value="NZ_FOGG01000047.1"/>
</dbReference>
<accession>A0A1H9VR01</accession>
<reference evidence="1 2" key="1">
    <citation type="submission" date="2016-10" db="EMBL/GenBank/DDBJ databases">
        <authorList>
            <person name="de Groot N.N."/>
        </authorList>
    </citation>
    <scope>NUCLEOTIDE SEQUENCE [LARGE SCALE GENOMIC DNA]</scope>
    <source>
        <strain evidence="1 2">DSM 18610</strain>
    </source>
</reference>
<sequence length="67" mass="7467">MKRIGKIINLNYALGIGEISDRNDQEIFFDIADISGVAEPNCTVQFEIEMKLQGLRAIKVIPIDSSN</sequence>